<dbReference type="SUPFAM" id="SSF55961">
    <property type="entry name" value="Bet v1-like"/>
    <property type="match status" value="1"/>
</dbReference>
<evidence type="ECO:0000313" key="1">
    <source>
        <dbReference type="EMBL" id="RKN81127.1"/>
    </source>
</evidence>
<dbReference type="CDD" id="cd08865">
    <property type="entry name" value="SRPBCC_10"/>
    <property type="match status" value="1"/>
</dbReference>
<gene>
    <name evidence="1" type="ORF">D7Z94_09295</name>
</gene>
<comment type="caution">
    <text evidence="1">The sequence shown here is derived from an EMBL/GenBank/DDBJ whole genome shotgun (WGS) entry which is preliminary data.</text>
</comment>
<evidence type="ECO:0000313" key="2">
    <source>
        <dbReference type="Proteomes" id="UP000276603"/>
    </source>
</evidence>
<dbReference type="EMBL" id="RBCJ01000002">
    <property type="protein sequence ID" value="RKN81127.1"/>
    <property type="molecule type" value="Genomic_DNA"/>
</dbReference>
<dbReference type="Pfam" id="PF10604">
    <property type="entry name" value="Polyketide_cyc2"/>
    <property type="match status" value="1"/>
</dbReference>
<reference evidence="1 2" key="1">
    <citation type="submission" date="2018-10" db="EMBL/GenBank/DDBJ databases">
        <title>Ulvibacterium marinum gen. nov., sp. nov., a novel marine bacterium of the family Flavobacteriaceae, isolated from a culture of the green alga Ulva prolifera.</title>
        <authorList>
            <person name="Zhang Z."/>
        </authorList>
    </citation>
    <scope>NUCLEOTIDE SEQUENCE [LARGE SCALE GENOMIC DNA]</scope>
    <source>
        <strain evidence="1 2">CCMM003</strain>
    </source>
</reference>
<dbReference type="Proteomes" id="UP000276603">
    <property type="component" value="Unassembled WGS sequence"/>
</dbReference>
<protein>
    <submittedName>
        <fullName evidence="1">ATPase</fullName>
    </submittedName>
</protein>
<dbReference type="InterPro" id="IPR023393">
    <property type="entry name" value="START-like_dom_sf"/>
</dbReference>
<sequence>MVDVTTEIVIQVPIEEVSVYASNPENAAKWYTNIKSVEWKTPKPLAQGSKIAFKAQFLGRQLAYIYEVTEFVPGQKMVMKTSEGPFPMETTYSWEEIGPDTTKMTLRNRGIPSGFSKLFTPIMVTAVRRANKADLKRIKTLLEE</sequence>
<dbReference type="InterPro" id="IPR019587">
    <property type="entry name" value="Polyketide_cyclase/dehydratase"/>
</dbReference>
<accession>A0A3B0CBZ1</accession>
<organism evidence="1 2">
    <name type="scientific">Ulvibacterium marinum</name>
    <dbReference type="NCBI Taxonomy" id="2419782"/>
    <lineage>
        <taxon>Bacteria</taxon>
        <taxon>Pseudomonadati</taxon>
        <taxon>Bacteroidota</taxon>
        <taxon>Flavobacteriia</taxon>
        <taxon>Flavobacteriales</taxon>
        <taxon>Flavobacteriaceae</taxon>
        <taxon>Ulvibacterium</taxon>
    </lineage>
</organism>
<keyword evidence="2" id="KW-1185">Reference proteome</keyword>
<dbReference type="RefSeq" id="WP_120711284.1">
    <property type="nucleotide sequence ID" value="NZ_RBCJ01000002.1"/>
</dbReference>
<dbReference type="Gene3D" id="3.30.530.20">
    <property type="match status" value="1"/>
</dbReference>
<name>A0A3B0CBZ1_9FLAO</name>
<dbReference type="OrthoDB" id="2898773at2"/>
<dbReference type="AlphaFoldDB" id="A0A3B0CBZ1"/>
<proteinExistence type="predicted"/>